<reference evidence="11" key="1">
    <citation type="submission" date="2022-03" db="EMBL/GenBank/DDBJ databases">
        <title>A functionally conserved STORR gene fusion in Papaver species that diverged 16.8 million years ago.</title>
        <authorList>
            <person name="Catania T."/>
        </authorList>
    </citation>
    <scope>NUCLEOTIDE SEQUENCE</scope>
    <source>
        <strain evidence="11">S-191538</strain>
    </source>
</reference>
<keyword evidence="3" id="KW-0346">Stress response</keyword>
<dbReference type="SMART" id="SM00380">
    <property type="entry name" value="AP2"/>
    <property type="match status" value="1"/>
</dbReference>
<dbReference type="GO" id="GO:0005634">
    <property type="term" value="C:nucleus"/>
    <property type="evidence" value="ECO:0007669"/>
    <property type="project" value="UniProtKB-SubCell"/>
</dbReference>
<dbReference type="Gene3D" id="3.30.730.10">
    <property type="entry name" value="AP2/ERF domain"/>
    <property type="match status" value="1"/>
</dbReference>
<dbReference type="GO" id="GO:0003700">
    <property type="term" value="F:DNA-binding transcription factor activity"/>
    <property type="evidence" value="ECO:0007669"/>
    <property type="project" value="InterPro"/>
</dbReference>
<dbReference type="PANTHER" id="PTHR31241">
    <property type="entry name" value="DEHYDRATION-RESPONSIVE ELEMENT-BINDING PROTEIN 2C"/>
    <property type="match status" value="1"/>
</dbReference>
<feature type="compositionally biased region" description="Basic residues" evidence="9">
    <location>
        <begin position="16"/>
        <end position="33"/>
    </location>
</feature>
<dbReference type="PANTHER" id="PTHR31241:SF62">
    <property type="entry name" value="DEHYDRATION-RESPONSIVE ELEMENT-BINDING PROTEIN 2D"/>
    <property type="match status" value="1"/>
</dbReference>
<feature type="compositionally biased region" description="Low complexity" evidence="9">
    <location>
        <begin position="117"/>
        <end position="151"/>
    </location>
</feature>
<dbReference type="InterPro" id="IPR016177">
    <property type="entry name" value="DNA-bd_dom_sf"/>
</dbReference>
<keyword evidence="2" id="KW-0805">Transcription regulation</keyword>
<dbReference type="Pfam" id="PF00847">
    <property type="entry name" value="AP2"/>
    <property type="match status" value="1"/>
</dbReference>
<dbReference type="InterPro" id="IPR036955">
    <property type="entry name" value="AP2/ERF_dom_sf"/>
</dbReference>
<sequence length="231" mass="25803">MVSTMSASDQDERLKSVRKRSSSTTTKSRRGCMRGKGGPENSLCKYRGVRQRTWGKWVAEIREPNRGARLWLGTYSTSLEAAIAYDKTAFKLYGSSAKLNLPQHHYDQFNDQIPVESSPVSCSSTTSTTNSSNPSTQTTQMQNQQQSEPSSTVATEEVPDRGMGCLQGNLMEDEGNSVMYKTEEDNDQIGQYWENLSLTFPDVVDDQDIFRCLDMPMVKEEYAAGLGYPSV</sequence>
<dbReference type="FunFam" id="3.30.730.10:FF:000001">
    <property type="entry name" value="Ethylene-responsive transcription factor 2"/>
    <property type="match status" value="1"/>
</dbReference>
<keyword evidence="4" id="KW-0238">DNA-binding</keyword>
<dbReference type="PRINTS" id="PR00367">
    <property type="entry name" value="ETHRSPELEMNT"/>
</dbReference>
<comment type="similarity">
    <text evidence="8">Belongs to the AP2/ERF transcription factor family. ERF subfamily.</text>
</comment>
<evidence type="ECO:0000313" key="12">
    <source>
        <dbReference type="Proteomes" id="UP001177140"/>
    </source>
</evidence>
<keyword evidence="7" id="KW-0539">Nucleus</keyword>
<proteinExistence type="inferred from homology"/>
<feature type="region of interest" description="Disordered" evidence="9">
    <location>
        <begin position="116"/>
        <end position="164"/>
    </location>
</feature>
<dbReference type="InterPro" id="IPR001471">
    <property type="entry name" value="AP2/ERF_dom"/>
</dbReference>
<feature type="region of interest" description="Disordered" evidence="9">
    <location>
        <begin position="1"/>
        <end position="43"/>
    </location>
</feature>
<evidence type="ECO:0000256" key="4">
    <source>
        <dbReference type="ARBA" id="ARBA00023125"/>
    </source>
</evidence>
<keyword evidence="6" id="KW-0804">Transcription</keyword>
<evidence type="ECO:0000256" key="2">
    <source>
        <dbReference type="ARBA" id="ARBA00023015"/>
    </source>
</evidence>
<protein>
    <recommendedName>
        <fullName evidence="10">AP2/ERF domain-containing protein</fullName>
    </recommendedName>
</protein>
<feature type="domain" description="AP2/ERF" evidence="10">
    <location>
        <begin position="45"/>
        <end position="102"/>
    </location>
</feature>
<organism evidence="11 12">
    <name type="scientific">Papaver nudicaule</name>
    <name type="common">Iceland poppy</name>
    <dbReference type="NCBI Taxonomy" id="74823"/>
    <lineage>
        <taxon>Eukaryota</taxon>
        <taxon>Viridiplantae</taxon>
        <taxon>Streptophyta</taxon>
        <taxon>Embryophyta</taxon>
        <taxon>Tracheophyta</taxon>
        <taxon>Spermatophyta</taxon>
        <taxon>Magnoliopsida</taxon>
        <taxon>Ranunculales</taxon>
        <taxon>Papaveraceae</taxon>
        <taxon>Papaveroideae</taxon>
        <taxon>Papaver</taxon>
    </lineage>
</organism>
<dbReference type="GO" id="GO:0045893">
    <property type="term" value="P:positive regulation of DNA-templated transcription"/>
    <property type="evidence" value="ECO:0007669"/>
    <property type="project" value="TreeGrafter"/>
</dbReference>
<accession>A0AA41W367</accession>
<evidence type="ECO:0000313" key="11">
    <source>
        <dbReference type="EMBL" id="MCL7052341.1"/>
    </source>
</evidence>
<dbReference type="CDD" id="cd00018">
    <property type="entry name" value="AP2"/>
    <property type="match status" value="1"/>
</dbReference>
<dbReference type="SUPFAM" id="SSF54171">
    <property type="entry name" value="DNA-binding domain"/>
    <property type="match status" value="1"/>
</dbReference>
<dbReference type="AlphaFoldDB" id="A0AA41W367"/>
<keyword evidence="12" id="KW-1185">Reference proteome</keyword>
<dbReference type="GO" id="GO:0000976">
    <property type="term" value="F:transcription cis-regulatory region binding"/>
    <property type="evidence" value="ECO:0007669"/>
    <property type="project" value="TreeGrafter"/>
</dbReference>
<keyword evidence="5" id="KW-0010">Activator</keyword>
<evidence type="ECO:0000256" key="6">
    <source>
        <dbReference type="ARBA" id="ARBA00023163"/>
    </source>
</evidence>
<dbReference type="GO" id="GO:0006950">
    <property type="term" value="P:response to stress"/>
    <property type="evidence" value="ECO:0007669"/>
    <property type="project" value="TreeGrafter"/>
</dbReference>
<dbReference type="Proteomes" id="UP001177140">
    <property type="component" value="Unassembled WGS sequence"/>
</dbReference>
<dbReference type="EMBL" id="JAJJMA010348671">
    <property type="protein sequence ID" value="MCL7052341.1"/>
    <property type="molecule type" value="Genomic_DNA"/>
</dbReference>
<evidence type="ECO:0000256" key="5">
    <source>
        <dbReference type="ARBA" id="ARBA00023159"/>
    </source>
</evidence>
<dbReference type="PROSITE" id="PS51032">
    <property type="entry name" value="AP2_ERF"/>
    <property type="match status" value="1"/>
</dbReference>
<evidence type="ECO:0000256" key="3">
    <source>
        <dbReference type="ARBA" id="ARBA00023016"/>
    </source>
</evidence>
<evidence type="ECO:0000256" key="8">
    <source>
        <dbReference type="ARBA" id="ARBA00024343"/>
    </source>
</evidence>
<name>A0AA41W367_PAPNU</name>
<evidence type="ECO:0000256" key="7">
    <source>
        <dbReference type="ARBA" id="ARBA00023242"/>
    </source>
</evidence>
<comment type="subcellular location">
    <subcellularLocation>
        <location evidence="1">Nucleus</location>
    </subcellularLocation>
</comment>
<evidence type="ECO:0000259" key="10">
    <source>
        <dbReference type="PROSITE" id="PS51032"/>
    </source>
</evidence>
<gene>
    <name evidence="11" type="ORF">MKW94_029984</name>
</gene>
<comment type="caution">
    <text evidence="11">The sequence shown here is derived from an EMBL/GenBank/DDBJ whole genome shotgun (WGS) entry which is preliminary data.</text>
</comment>
<evidence type="ECO:0000256" key="9">
    <source>
        <dbReference type="SAM" id="MobiDB-lite"/>
    </source>
</evidence>
<evidence type="ECO:0000256" key="1">
    <source>
        <dbReference type="ARBA" id="ARBA00004123"/>
    </source>
</evidence>